<dbReference type="GO" id="GO:0006004">
    <property type="term" value="P:fucose metabolic process"/>
    <property type="evidence" value="ECO:0007669"/>
    <property type="project" value="InterPro"/>
</dbReference>
<accession>A0A502G057</accession>
<protein>
    <recommendedName>
        <fullName evidence="3">alpha-L-fucosidase</fullName>
        <ecNumber evidence="3">3.2.1.51</ecNumber>
    </recommendedName>
</protein>
<dbReference type="Gene3D" id="2.60.40.1180">
    <property type="entry name" value="Golgi alpha-mannosidase II"/>
    <property type="match status" value="1"/>
</dbReference>
<evidence type="ECO:0000259" key="8">
    <source>
        <dbReference type="Pfam" id="PF01120"/>
    </source>
</evidence>
<name>A0A502G057_9SPHN</name>
<dbReference type="InterPro" id="IPR057739">
    <property type="entry name" value="Glyco_hydro_29_N"/>
</dbReference>
<dbReference type="AlphaFoldDB" id="A0A502G057"/>
<dbReference type="Proteomes" id="UP000319931">
    <property type="component" value="Unassembled WGS sequence"/>
</dbReference>
<proteinExistence type="inferred from homology"/>
<dbReference type="PANTHER" id="PTHR10030:SF37">
    <property type="entry name" value="ALPHA-L-FUCOSIDASE-RELATED"/>
    <property type="match status" value="1"/>
</dbReference>
<dbReference type="Gene3D" id="3.20.20.80">
    <property type="entry name" value="Glycosidases"/>
    <property type="match status" value="1"/>
</dbReference>
<evidence type="ECO:0000313" key="10">
    <source>
        <dbReference type="Proteomes" id="UP000319931"/>
    </source>
</evidence>
<evidence type="ECO:0000256" key="5">
    <source>
        <dbReference type="ARBA" id="ARBA00022801"/>
    </source>
</evidence>
<dbReference type="GO" id="GO:0016139">
    <property type="term" value="P:glycoside catabolic process"/>
    <property type="evidence" value="ECO:0007669"/>
    <property type="project" value="TreeGrafter"/>
</dbReference>
<dbReference type="InterPro" id="IPR000933">
    <property type="entry name" value="Glyco_hydro_29"/>
</dbReference>
<sequence>MSPTRRSILAGMAALPMARGALAQSPMGTARGPVEPNWPSLVSNYRYPDWFRDAKLGIWSHWGPQSVPEQGDWYGRFIYMQGHPMYAHHLKTYGHPSVAGMKDIQNRWTADRWEPEALIARYKKAGARYFMALANHHDNLDCYDSRYHAWNSLRVGPKRDVVGTWEKAARAAGLKFGVSNHSAHSWHWYQTAYGYDPTGPNKGERYDAFRLRKVDGKGQWWDGLDPQELYTGGHAVMPNGIDTIAGMEAWHDKHDGQWIETGPTDDPAYVTKWLLRQTDLVAKYKPDLVYFDDYGLPFGSIGLEAAADYYNRSIAWSGKIDVALFAKQLKPHERFGVVQDVERGFSDHLWDEPWQTDTCLGDWFYNVARLNDKSYKTAEQVVQRLADVVSKNGNLLLSVPQPGHGAIDSEEEQILDQLGAWTAVNDEAIFGSRPWRLYGEGPTKLTPGMQNEAGAGAFTPRDVRFTTNKGALYVLFLGWPSGTASVASLARGRVSGVIERATLLGGGHVAHRQDAAGLHLDLPRKPAGGFVPVIRLDGKGLV</sequence>
<dbReference type="SUPFAM" id="SSF51445">
    <property type="entry name" value="(Trans)glycosidases"/>
    <property type="match status" value="1"/>
</dbReference>
<dbReference type="PIRSF" id="PIRSF001092">
    <property type="entry name" value="Alpha-L-fucosidase"/>
    <property type="match status" value="1"/>
</dbReference>
<dbReference type="EMBL" id="RCZC01000002">
    <property type="protein sequence ID" value="TPG54686.1"/>
    <property type="molecule type" value="Genomic_DNA"/>
</dbReference>
<comment type="function">
    <text evidence="1">Alpha-L-fucosidase is responsible for hydrolyzing the alpha-1,6-linked fucose joined to the reducing-end N-acetylglucosamine of the carbohydrate moieties of glycoproteins.</text>
</comment>
<feature type="signal peptide" evidence="7">
    <location>
        <begin position="1"/>
        <end position="23"/>
    </location>
</feature>
<feature type="domain" description="Glycoside hydrolase family 29 N-terminal" evidence="8">
    <location>
        <begin position="29"/>
        <end position="427"/>
    </location>
</feature>
<dbReference type="GO" id="GO:0005764">
    <property type="term" value="C:lysosome"/>
    <property type="evidence" value="ECO:0007669"/>
    <property type="project" value="TreeGrafter"/>
</dbReference>
<feature type="chain" id="PRO_5021471305" description="alpha-L-fucosidase" evidence="7">
    <location>
        <begin position="24"/>
        <end position="542"/>
    </location>
</feature>
<dbReference type="GO" id="GO:0004560">
    <property type="term" value="F:alpha-L-fucosidase activity"/>
    <property type="evidence" value="ECO:0007669"/>
    <property type="project" value="InterPro"/>
</dbReference>
<evidence type="ECO:0000256" key="6">
    <source>
        <dbReference type="ARBA" id="ARBA00023295"/>
    </source>
</evidence>
<reference evidence="9 10" key="1">
    <citation type="journal article" date="2019" name="Environ. Microbiol.">
        <title>Species interactions and distinct microbial communities in high Arctic permafrost affected cryosols are associated with the CH4 and CO2 gas fluxes.</title>
        <authorList>
            <person name="Altshuler I."/>
            <person name="Hamel J."/>
            <person name="Turney S."/>
            <person name="Magnuson E."/>
            <person name="Levesque R."/>
            <person name="Greer C."/>
            <person name="Whyte L.G."/>
        </authorList>
    </citation>
    <scope>NUCLEOTIDE SEQUENCE [LARGE SCALE GENOMIC DNA]</scope>
    <source>
        <strain evidence="9 10">E6.1</strain>
    </source>
</reference>
<evidence type="ECO:0000256" key="3">
    <source>
        <dbReference type="ARBA" id="ARBA00012662"/>
    </source>
</evidence>
<dbReference type="InterPro" id="IPR016286">
    <property type="entry name" value="FUC_metazoa-typ"/>
</dbReference>
<evidence type="ECO:0000256" key="1">
    <source>
        <dbReference type="ARBA" id="ARBA00004071"/>
    </source>
</evidence>
<dbReference type="SMART" id="SM00812">
    <property type="entry name" value="Alpha_L_fucos"/>
    <property type="match status" value="1"/>
</dbReference>
<dbReference type="InterPro" id="IPR017853">
    <property type="entry name" value="GH"/>
</dbReference>
<dbReference type="RefSeq" id="WP_140849836.1">
    <property type="nucleotide sequence ID" value="NZ_RCZC01000002.1"/>
</dbReference>
<evidence type="ECO:0000256" key="7">
    <source>
        <dbReference type="SAM" id="SignalP"/>
    </source>
</evidence>
<organism evidence="9 10">
    <name type="scientific">Sphingomonas glacialis</name>
    <dbReference type="NCBI Taxonomy" id="658225"/>
    <lineage>
        <taxon>Bacteria</taxon>
        <taxon>Pseudomonadati</taxon>
        <taxon>Pseudomonadota</taxon>
        <taxon>Alphaproteobacteria</taxon>
        <taxon>Sphingomonadales</taxon>
        <taxon>Sphingomonadaceae</taxon>
        <taxon>Sphingomonas</taxon>
    </lineage>
</organism>
<dbReference type="EC" id="3.2.1.51" evidence="3"/>
<keyword evidence="6" id="KW-0326">Glycosidase</keyword>
<evidence type="ECO:0000256" key="2">
    <source>
        <dbReference type="ARBA" id="ARBA00007951"/>
    </source>
</evidence>
<dbReference type="OrthoDB" id="7176684at2"/>
<keyword evidence="10" id="KW-1185">Reference proteome</keyword>
<evidence type="ECO:0000313" key="9">
    <source>
        <dbReference type="EMBL" id="TPG54686.1"/>
    </source>
</evidence>
<keyword evidence="5" id="KW-0378">Hydrolase</keyword>
<dbReference type="InterPro" id="IPR013780">
    <property type="entry name" value="Glyco_hydro_b"/>
</dbReference>
<gene>
    <name evidence="9" type="ORF">EAH76_08655</name>
</gene>
<evidence type="ECO:0000256" key="4">
    <source>
        <dbReference type="ARBA" id="ARBA00022729"/>
    </source>
</evidence>
<comment type="similarity">
    <text evidence="2">Belongs to the glycosyl hydrolase 29 family.</text>
</comment>
<dbReference type="Pfam" id="PF01120">
    <property type="entry name" value="Alpha_L_fucos"/>
    <property type="match status" value="1"/>
</dbReference>
<dbReference type="PANTHER" id="PTHR10030">
    <property type="entry name" value="ALPHA-L-FUCOSIDASE"/>
    <property type="match status" value="1"/>
</dbReference>
<comment type="caution">
    <text evidence="9">The sequence shown here is derived from an EMBL/GenBank/DDBJ whole genome shotgun (WGS) entry which is preliminary data.</text>
</comment>
<keyword evidence="4 7" id="KW-0732">Signal</keyword>